<reference evidence="10 11" key="1">
    <citation type="submission" date="2018-06" db="EMBL/GenBank/DDBJ databases">
        <authorList>
            <consortium name="Pathogen Informatics"/>
            <person name="Doyle S."/>
        </authorList>
    </citation>
    <scope>NUCLEOTIDE SEQUENCE [LARGE SCALE GENOMIC DNA]</scope>
    <source>
        <strain evidence="10 11">NCTC9836</strain>
    </source>
</reference>
<keyword evidence="11" id="KW-1185">Reference proteome</keyword>
<dbReference type="EMBL" id="UFWZ01000001">
    <property type="protein sequence ID" value="SUY46158.1"/>
    <property type="molecule type" value="Genomic_DNA"/>
</dbReference>
<keyword evidence="3" id="KW-0309">Germination</keyword>
<keyword evidence="4" id="KW-0732">Signal</keyword>
<sequence>MKRHLKKSVMLFILISFTVTFLGCWDYEEMVDVKYVAGMAVDKDKDTNEYILTLEVLEGSTNSKSINSIIIESRSKTLHAAFRDAIKYTGNMLQVSHAKVFIVSKEIAEEGIVSVIDLIDRDVQLRNDMWILISESDTASDILRKGKEGSEVISYELAATNANANKIGKYIDMELFKLISDISDTGSSAIVPMVNVDNKSYESKFEVSGTAIFRGEKVVGKLDGFETMFLQILKEENLKFILPIELEDDNNVSLEIMDINKSINPKVKDNKVIIDMTINIDTALSELESSEVNYILKDERDKLKKQSAEQITTNCYKVIEKLQKEYKSDAIGFGEVLKKKKPSEWREMEDQWLDIFEDIEINLDVNVEIKYNGVTNKNIKVGD</sequence>
<dbReference type="InterPro" id="IPR038501">
    <property type="entry name" value="Spore_GerAC_C_sf"/>
</dbReference>
<dbReference type="AlphaFoldDB" id="A0A381J4V0"/>
<organism evidence="10 11">
    <name type="scientific">Clostridium putrefaciens</name>
    <dbReference type="NCBI Taxonomy" id="99675"/>
    <lineage>
        <taxon>Bacteria</taxon>
        <taxon>Bacillati</taxon>
        <taxon>Bacillota</taxon>
        <taxon>Clostridia</taxon>
        <taxon>Eubacteriales</taxon>
        <taxon>Clostridiaceae</taxon>
        <taxon>Clostridium</taxon>
    </lineage>
</organism>
<dbReference type="NCBIfam" id="TIGR02887">
    <property type="entry name" value="spore_ger_x_C"/>
    <property type="match status" value="1"/>
</dbReference>
<name>A0A381J4V0_9CLOT</name>
<dbReference type="InterPro" id="IPR008844">
    <property type="entry name" value="Spore_GerAC-like"/>
</dbReference>
<dbReference type="RefSeq" id="WP_115640424.1">
    <property type="nucleotide sequence ID" value="NZ_UFWZ01000001.1"/>
</dbReference>
<comment type="subcellular location">
    <subcellularLocation>
        <location evidence="1">Membrane</location>
        <topology evidence="1">Lipid-anchor</topology>
    </subcellularLocation>
</comment>
<dbReference type="OrthoDB" id="9816067at2"/>
<dbReference type="PROSITE" id="PS51257">
    <property type="entry name" value="PROKAR_LIPOPROTEIN"/>
    <property type="match status" value="1"/>
</dbReference>
<protein>
    <submittedName>
        <fullName evidence="10">Spore germination protein KC</fullName>
    </submittedName>
</protein>
<evidence type="ECO:0000313" key="11">
    <source>
        <dbReference type="Proteomes" id="UP000254664"/>
    </source>
</evidence>
<dbReference type="GO" id="GO:0016020">
    <property type="term" value="C:membrane"/>
    <property type="evidence" value="ECO:0007669"/>
    <property type="project" value="UniProtKB-SubCell"/>
</dbReference>
<evidence type="ECO:0000256" key="2">
    <source>
        <dbReference type="ARBA" id="ARBA00007886"/>
    </source>
</evidence>
<evidence type="ECO:0000256" key="1">
    <source>
        <dbReference type="ARBA" id="ARBA00004635"/>
    </source>
</evidence>
<keyword evidence="7" id="KW-0449">Lipoprotein</keyword>
<evidence type="ECO:0000256" key="3">
    <source>
        <dbReference type="ARBA" id="ARBA00022544"/>
    </source>
</evidence>
<comment type="similarity">
    <text evidence="2">Belongs to the GerABKC lipoprotein family.</text>
</comment>
<evidence type="ECO:0000259" key="9">
    <source>
        <dbReference type="Pfam" id="PF25198"/>
    </source>
</evidence>
<dbReference type="GO" id="GO:0009847">
    <property type="term" value="P:spore germination"/>
    <property type="evidence" value="ECO:0007669"/>
    <property type="project" value="InterPro"/>
</dbReference>
<dbReference type="PANTHER" id="PTHR35789">
    <property type="entry name" value="SPORE GERMINATION PROTEIN B3"/>
    <property type="match status" value="1"/>
</dbReference>
<accession>A0A381J4V0</accession>
<dbReference type="Proteomes" id="UP000254664">
    <property type="component" value="Unassembled WGS sequence"/>
</dbReference>
<proteinExistence type="inferred from homology"/>
<dbReference type="Pfam" id="PF05504">
    <property type="entry name" value="Spore_GerAC"/>
    <property type="match status" value="1"/>
</dbReference>
<dbReference type="InterPro" id="IPR057336">
    <property type="entry name" value="GerAC_N"/>
</dbReference>
<evidence type="ECO:0000256" key="4">
    <source>
        <dbReference type="ARBA" id="ARBA00022729"/>
    </source>
</evidence>
<evidence type="ECO:0000256" key="5">
    <source>
        <dbReference type="ARBA" id="ARBA00023136"/>
    </source>
</evidence>
<dbReference type="InterPro" id="IPR046953">
    <property type="entry name" value="Spore_GerAC-like_C"/>
</dbReference>
<evidence type="ECO:0000256" key="7">
    <source>
        <dbReference type="ARBA" id="ARBA00023288"/>
    </source>
</evidence>
<feature type="domain" description="Spore germination protein N-terminal" evidence="9">
    <location>
        <begin position="26"/>
        <end position="195"/>
    </location>
</feature>
<dbReference type="Pfam" id="PF25198">
    <property type="entry name" value="Spore_GerAC_N"/>
    <property type="match status" value="1"/>
</dbReference>
<dbReference type="Gene3D" id="3.30.300.210">
    <property type="entry name" value="Nutrient germinant receptor protein C, domain 3"/>
    <property type="match status" value="1"/>
</dbReference>
<evidence type="ECO:0000256" key="6">
    <source>
        <dbReference type="ARBA" id="ARBA00023139"/>
    </source>
</evidence>
<keyword evidence="5" id="KW-0472">Membrane</keyword>
<evidence type="ECO:0000259" key="8">
    <source>
        <dbReference type="Pfam" id="PF05504"/>
    </source>
</evidence>
<gene>
    <name evidence="10" type="primary">gerBC_1</name>
    <name evidence="10" type="ORF">NCTC9836_00624</name>
</gene>
<dbReference type="PANTHER" id="PTHR35789:SF1">
    <property type="entry name" value="SPORE GERMINATION PROTEIN B3"/>
    <property type="match status" value="1"/>
</dbReference>
<feature type="domain" description="Spore germination GerAC-like C-terminal" evidence="8">
    <location>
        <begin position="208"/>
        <end position="373"/>
    </location>
</feature>
<evidence type="ECO:0000313" key="10">
    <source>
        <dbReference type="EMBL" id="SUY46158.1"/>
    </source>
</evidence>
<keyword evidence="6" id="KW-0564">Palmitate</keyword>